<organism evidence="1 2">
    <name type="scientific">Photobacterium angustum</name>
    <dbReference type="NCBI Taxonomy" id="661"/>
    <lineage>
        <taxon>Bacteria</taxon>
        <taxon>Pseudomonadati</taxon>
        <taxon>Pseudomonadota</taxon>
        <taxon>Gammaproteobacteria</taxon>
        <taxon>Vibrionales</taxon>
        <taxon>Vibrionaceae</taxon>
        <taxon>Photobacterium</taxon>
    </lineage>
</organism>
<dbReference type="Pfam" id="PF06183">
    <property type="entry name" value="DinI"/>
    <property type="match status" value="1"/>
</dbReference>
<protein>
    <submittedName>
        <fullName evidence="1">DinI family protein</fullName>
    </submittedName>
</protein>
<dbReference type="GO" id="GO:0009432">
    <property type="term" value="P:SOS response"/>
    <property type="evidence" value="ECO:0007669"/>
    <property type="project" value="TreeGrafter"/>
</dbReference>
<dbReference type="PANTHER" id="PTHR36572">
    <property type="entry name" value="DNA DAMAGE-INDUCIBLE PROTEIN I-RELATED"/>
    <property type="match status" value="1"/>
</dbReference>
<sequence>MRIELMLNKLNLSDVHFSKIDDEFNRRVLMNWPDANIRVRLGGGNNLTVLGGFADDKERVEALLQDMFDEADDWLYNDIDMY</sequence>
<gene>
    <name evidence="1" type="ORF">BTO08_19475</name>
</gene>
<proteinExistence type="predicted"/>
<dbReference type="OrthoDB" id="5895158at2"/>
<dbReference type="InterPro" id="IPR036687">
    <property type="entry name" value="DinI-like_sf"/>
</dbReference>
<evidence type="ECO:0000313" key="1">
    <source>
        <dbReference type="EMBL" id="PQJ62415.1"/>
    </source>
</evidence>
<dbReference type="RefSeq" id="WP_105062225.1">
    <property type="nucleotide sequence ID" value="NZ_MSCJ01000003.1"/>
</dbReference>
<reference evidence="1 2" key="1">
    <citation type="submission" date="2016-12" db="EMBL/GenBank/DDBJ databases">
        <title>Diversity of luminous bacteria.</title>
        <authorList>
            <person name="Yoshizawa S."/>
            <person name="Kogure K."/>
        </authorList>
    </citation>
    <scope>NUCLEOTIDE SEQUENCE [LARGE SCALE GENOMIC DNA]</scope>
    <source>
        <strain evidence="1 2">LC1-200</strain>
    </source>
</reference>
<comment type="caution">
    <text evidence="1">The sequence shown here is derived from an EMBL/GenBank/DDBJ whole genome shotgun (WGS) entry which is preliminary data.</text>
</comment>
<name>A0A2S7VKF6_PHOAN</name>
<dbReference type="Gene3D" id="3.30.910.10">
    <property type="entry name" value="DinI-like"/>
    <property type="match status" value="1"/>
</dbReference>
<dbReference type="AlphaFoldDB" id="A0A2S7VKF6"/>
<dbReference type="InterPro" id="IPR010391">
    <property type="entry name" value="DNA_damage-inducible_DinI-like"/>
</dbReference>
<accession>A0A2S7VKF6</accession>
<dbReference type="EMBL" id="MSCJ01000003">
    <property type="protein sequence ID" value="PQJ62415.1"/>
    <property type="molecule type" value="Genomic_DNA"/>
</dbReference>
<dbReference type="SUPFAM" id="SSF54857">
    <property type="entry name" value="DNA damage-inducible protein DinI"/>
    <property type="match status" value="1"/>
</dbReference>
<dbReference type="Proteomes" id="UP000238730">
    <property type="component" value="Unassembled WGS sequence"/>
</dbReference>
<evidence type="ECO:0000313" key="2">
    <source>
        <dbReference type="Proteomes" id="UP000238730"/>
    </source>
</evidence>
<dbReference type="PANTHER" id="PTHR36572:SF2">
    <property type="entry name" value="DNA DAMAGE-INDUCIBLE PROTEIN I"/>
    <property type="match status" value="1"/>
</dbReference>